<protein>
    <submittedName>
        <fullName evidence="3">Dedicator of cytokinesis protein 3</fullName>
    </submittedName>
</protein>
<sequence length="549" mass="62572">MKNIMNYGRRASQKDLCPGCRTVQKNLRSRSKSQPNLYPWRKGQSECCPTYLSGGTRNPEFPGFQKRRKSFSRFSRVAYYGQLFPPFVRNKVFIYRGNECLKLQDIINQLKQEYPMATILQFNNVIDDQKKMGEAQYIQIGSVKPRPEDKPEFVYNSGVAPEIKNFYTVNDVSTFQFDRSFHRGEKDPNNEFKTLCTERLVMHTNYTFPGILQWYEVIRTEQLTLSPVCTANEAVKSACKELQKEIDKTKKDSSIDAIKSLSMKLQGMISASVQGGIPKYQEAFFSPDYERLHPEERDRIRELKELLNEQVKLLDHGLHLMKTMDRMHGTGLSDMLRSLGEILRDIKESLGMQSSSVRRSSSHLSVSSVRNIPPINLPTNQPPKGAYSNNSKKKRPFSMILSTEKKPRVPPKSVWYDSGTVSSSLLEKSISDPDISRQPSHKYQGLSAEPIPEKPEPPPKQRQPKETQELVKSEISATSNRVPPLPPRKPSLGKQTNGLHRTSMYEPVESSQSSDTPPPIPQRASVLRSTVPKPAPRSSVIRHEENSRL</sequence>
<dbReference type="HOGENOM" id="CLU_496310_0_0_1"/>
<feature type="region of interest" description="Disordered" evidence="2">
    <location>
        <begin position="352"/>
        <end position="549"/>
    </location>
</feature>
<dbReference type="GO" id="GO:0005737">
    <property type="term" value="C:cytoplasm"/>
    <property type="evidence" value="ECO:0007669"/>
    <property type="project" value="TreeGrafter"/>
</dbReference>
<dbReference type="Gene3D" id="1.20.58.740">
    <property type="match status" value="1"/>
</dbReference>
<comment type="similarity">
    <text evidence="1">Belongs to the DOCK family.</text>
</comment>
<dbReference type="EMBL" id="JH816695">
    <property type="protein sequence ID" value="EKC26680.1"/>
    <property type="molecule type" value="Genomic_DNA"/>
</dbReference>
<dbReference type="GO" id="GO:0031267">
    <property type="term" value="F:small GTPase binding"/>
    <property type="evidence" value="ECO:0007669"/>
    <property type="project" value="TreeGrafter"/>
</dbReference>
<dbReference type="GO" id="GO:0005886">
    <property type="term" value="C:plasma membrane"/>
    <property type="evidence" value="ECO:0007669"/>
    <property type="project" value="TreeGrafter"/>
</dbReference>
<dbReference type="InterPro" id="IPR027357">
    <property type="entry name" value="DOCKER_dom"/>
</dbReference>
<evidence type="ECO:0000313" key="3">
    <source>
        <dbReference type="EMBL" id="EKC26680.1"/>
    </source>
</evidence>
<feature type="compositionally biased region" description="Basic and acidic residues" evidence="2">
    <location>
        <begin position="451"/>
        <end position="472"/>
    </location>
</feature>
<dbReference type="AlphaFoldDB" id="K1QD48"/>
<proteinExistence type="inferred from homology"/>
<name>K1QD48_MAGGI</name>
<evidence type="ECO:0000256" key="1">
    <source>
        <dbReference type="PROSITE-ProRule" id="PRU00984"/>
    </source>
</evidence>
<dbReference type="InterPro" id="IPR046770">
    <property type="entry name" value="DOCKER_Lobe_B"/>
</dbReference>
<dbReference type="PROSITE" id="PS51651">
    <property type="entry name" value="DOCKER"/>
    <property type="match status" value="1"/>
</dbReference>
<dbReference type="InParanoid" id="K1QD48"/>
<dbReference type="InterPro" id="IPR043162">
    <property type="entry name" value="DOCK_C_lobe_C"/>
</dbReference>
<dbReference type="Pfam" id="PF20422">
    <property type="entry name" value="DHR-2_Lobe_B"/>
    <property type="match status" value="1"/>
</dbReference>
<organism evidence="3">
    <name type="scientific">Magallana gigas</name>
    <name type="common">Pacific oyster</name>
    <name type="synonym">Crassostrea gigas</name>
    <dbReference type="NCBI Taxonomy" id="29159"/>
    <lineage>
        <taxon>Eukaryota</taxon>
        <taxon>Metazoa</taxon>
        <taxon>Spiralia</taxon>
        <taxon>Lophotrochozoa</taxon>
        <taxon>Mollusca</taxon>
        <taxon>Bivalvia</taxon>
        <taxon>Autobranchia</taxon>
        <taxon>Pteriomorphia</taxon>
        <taxon>Ostreida</taxon>
        <taxon>Ostreoidea</taxon>
        <taxon>Ostreidae</taxon>
        <taxon>Magallana</taxon>
    </lineage>
</organism>
<dbReference type="Pfam" id="PF20421">
    <property type="entry name" value="DHR-2_Lobe_C"/>
    <property type="match status" value="1"/>
</dbReference>
<gene>
    <name evidence="3" type="ORF">CGI_10012865</name>
</gene>
<dbReference type="PANTHER" id="PTHR45653:SF10">
    <property type="entry name" value="MYOBLAST CITY, ISOFORM B"/>
    <property type="match status" value="1"/>
</dbReference>
<dbReference type="GO" id="GO:0007264">
    <property type="term" value="P:small GTPase-mediated signal transduction"/>
    <property type="evidence" value="ECO:0007669"/>
    <property type="project" value="InterPro"/>
</dbReference>
<dbReference type="PANTHER" id="PTHR45653">
    <property type="entry name" value="DEDICATOR OF CYTOKINESIS"/>
    <property type="match status" value="1"/>
</dbReference>
<evidence type="ECO:0000256" key="2">
    <source>
        <dbReference type="SAM" id="MobiDB-lite"/>
    </source>
</evidence>
<reference evidence="3" key="1">
    <citation type="journal article" date="2012" name="Nature">
        <title>The oyster genome reveals stress adaptation and complexity of shell formation.</title>
        <authorList>
            <person name="Zhang G."/>
            <person name="Fang X."/>
            <person name="Guo X."/>
            <person name="Li L."/>
            <person name="Luo R."/>
            <person name="Xu F."/>
            <person name="Yang P."/>
            <person name="Zhang L."/>
            <person name="Wang X."/>
            <person name="Qi H."/>
            <person name="Xiong Z."/>
            <person name="Que H."/>
            <person name="Xie Y."/>
            <person name="Holland P.W."/>
            <person name="Paps J."/>
            <person name="Zhu Y."/>
            <person name="Wu F."/>
            <person name="Chen Y."/>
            <person name="Wang J."/>
            <person name="Peng C."/>
            <person name="Meng J."/>
            <person name="Yang L."/>
            <person name="Liu J."/>
            <person name="Wen B."/>
            <person name="Zhang N."/>
            <person name="Huang Z."/>
            <person name="Zhu Q."/>
            <person name="Feng Y."/>
            <person name="Mount A."/>
            <person name="Hedgecock D."/>
            <person name="Xu Z."/>
            <person name="Liu Y."/>
            <person name="Domazet-Loso T."/>
            <person name="Du Y."/>
            <person name="Sun X."/>
            <person name="Zhang S."/>
            <person name="Liu B."/>
            <person name="Cheng P."/>
            <person name="Jiang X."/>
            <person name="Li J."/>
            <person name="Fan D."/>
            <person name="Wang W."/>
            <person name="Fu W."/>
            <person name="Wang T."/>
            <person name="Wang B."/>
            <person name="Zhang J."/>
            <person name="Peng Z."/>
            <person name="Li Y."/>
            <person name="Li N."/>
            <person name="Wang J."/>
            <person name="Chen M."/>
            <person name="He Y."/>
            <person name="Tan F."/>
            <person name="Song X."/>
            <person name="Zheng Q."/>
            <person name="Huang R."/>
            <person name="Yang H."/>
            <person name="Du X."/>
            <person name="Chen L."/>
            <person name="Yang M."/>
            <person name="Gaffney P.M."/>
            <person name="Wang S."/>
            <person name="Luo L."/>
            <person name="She Z."/>
            <person name="Ming Y."/>
            <person name="Huang W."/>
            <person name="Zhang S."/>
            <person name="Huang B."/>
            <person name="Zhang Y."/>
            <person name="Qu T."/>
            <person name="Ni P."/>
            <person name="Miao G."/>
            <person name="Wang J."/>
            <person name="Wang Q."/>
            <person name="Steinberg C.E."/>
            <person name="Wang H."/>
            <person name="Li N."/>
            <person name="Qian L."/>
            <person name="Zhang G."/>
            <person name="Li Y."/>
            <person name="Yang H."/>
            <person name="Liu X."/>
            <person name="Wang J."/>
            <person name="Yin Y."/>
            <person name="Wang J."/>
        </authorList>
    </citation>
    <scope>NUCLEOTIDE SEQUENCE [LARGE SCALE GENOMIC DNA]</scope>
    <source>
        <strain evidence="3">05x7-T-G4-1.051#20</strain>
    </source>
</reference>
<dbReference type="CDD" id="cd11684">
    <property type="entry name" value="DHR2_DOCK"/>
    <property type="match status" value="1"/>
</dbReference>
<dbReference type="InterPro" id="IPR046773">
    <property type="entry name" value="DOCKER_Lobe_C"/>
</dbReference>
<feature type="compositionally biased region" description="Low complexity" evidence="2">
    <location>
        <begin position="354"/>
        <end position="370"/>
    </location>
</feature>
<dbReference type="GO" id="GO:0005085">
    <property type="term" value="F:guanyl-nucleotide exchange factor activity"/>
    <property type="evidence" value="ECO:0007669"/>
    <property type="project" value="InterPro"/>
</dbReference>
<dbReference type="InterPro" id="IPR026791">
    <property type="entry name" value="DOCK"/>
</dbReference>
<accession>K1QD48</accession>